<dbReference type="GO" id="GO:0005375">
    <property type="term" value="F:copper ion transmembrane transporter activity"/>
    <property type="evidence" value="ECO:0007669"/>
    <property type="project" value="UniProtKB-UniRule"/>
</dbReference>
<reference evidence="7" key="1">
    <citation type="submission" date="2021-01" db="EMBL/GenBank/DDBJ databases">
        <authorList>
            <person name="Kaushik A."/>
        </authorList>
    </citation>
    <scope>NUCLEOTIDE SEQUENCE</scope>
    <source>
        <strain evidence="7">AG3-1AP</strain>
    </source>
</reference>
<keyword evidence="2 5" id="KW-0812">Transmembrane</keyword>
<dbReference type="EMBL" id="CAJMWV010006733">
    <property type="protein sequence ID" value="CAE6524162.1"/>
    <property type="molecule type" value="Genomic_DNA"/>
</dbReference>
<feature type="chain" id="PRO_5034401054" description="Copper transport protein" evidence="6">
    <location>
        <begin position="22"/>
        <end position="215"/>
    </location>
</feature>
<evidence type="ECO:0000256" key="6">
    <source>
        <dbReference type="SAM" id="SignalP"/>
    </source>
</evidence>
<keyword evidence="5" id="KW-0187">Copper transport</keyword>
<comment type="similarity">
    <text evidence="5">Belongs to the copper transporter (Ctr) (TC 1.A.56) family. SLC31A subfamily.</text>
</comment>
<organism evidence="7 8">
    <name type="scientific">Rhizoctonia solani</name>
    <dbReference type="NCBI Taxonomy" id="456999"/>
    <lineage>
        <taxon>Eukaryota</taxon>
        <taxon>Fungi</taxon>
        <taxon>Dikarya</taxon>
        <taxon>Basidiomycota</taxon>
        <taxon>Agaricomycotina</taxon>
        <taxon>Agaricomycetes</taxon>
        <taxon>Cantharellales</taxon>
        <taxon>Ceratobasidiaceae</taxon>
        <taxon>Rhizoctonia</taxon>
    </lineage>
</organism>
<evidence type="ECO:0000256" key="3">
    <source>
        <dbReference type="ARBA" id="ARBA00022989"/>
    </source>
</evidence>
<dbReference type="GO" id="GO:0005886">
    <property type="term" value="C:plasma membrane"/>
    <property type="evidence" value="ECO:0007669"/>
    <property type="project" value="TreeGrafter"/>
</dbReference>
<evidence type="ECO:0000256" key="5">
    <source>
        <dbReference type="RuleBase" id="RU367022"/>
    </source>
</evidence>
<dbReference type="OrthoDB" id="73901at2759"/>
<dbReference type="PANTHER" id="PTHR12483">
    <property type="entry name" value="SOLUTE CARRIER FAMILY 31 COPPER TRANSPORTERS"/>
    <property type="match status" value="1"/>
</dbReference>
<keyword evidence="6" id="KW-0732">Signal</keyword>
<feature type="signal peptide" evidence="6">
    <location>
        <begin position="1"/>
        <end position="21"/>
    </location>
</feature>
<comment type="caution">
    <text evidence="7">The sequence shown here is derived from an EMBL/GenBank/DDBJ whole genome shotgun (WGS) entry which is preliminary data.</text>
</comment>
<sequence>MGTFGTYGFFLGLSLVSKARAMDMDMGGSSSSSSSETMAMMIPYLHFTGGDYLFFDTLVPTSKGAIAGACIVLAVLAILERAVAGARGIFALYVIHRHKKLLQQKGTSGQYMVAQEAVPHEEKIVEIEGSTTATSSRTSPAFITGPLPAQRQRSMLPLLWPYELARGGLFIVQSFLVYAIMLAVMSFNAAYIISIIVGTGIGEILFGRFSVEQTH</sequence>
<dbReference type="AlphaFoldDB" id="A0A8H3DF21"/>
<feature type="transmembrane region" description="Helical" evidence="5">
    <location>
        <begin position="65"/>
        <end position="95"/>
    </location>
</feature>
<dbReference type="Pfam" id="PF04145">
    <property type="entry name" value="Ctr"/>
    <property type="match status" value="1"/>
</dbReference>
<keyword evidence="4 5" id="KW-0472">Membrane</keyword>
<dbReference type="PANTHER" id="PTHR12483:SF27">
    <property type="entry name" value="COPPER TRANSPORT PROTEIN CTR1"/>
    <property type="match status" value="1"/>
</dbReference>
<evidence type="ECO:0000313" key="8">
    <source>
        <dbReference type="Proteomes" id="UP000663831"/>
    </source>
</evidence>
<name>A0A8H3DF21_9AGAM</name>
<protein>
    <recommendedName>
        <fullName evidence="5">Copper transport protein</fullName>
    </recommendedName>
</protein>
<keyword evidence="3 5" id="KW-1133">Transmembrane helix</keyword>
<evidence type="ECO:0000256" key="4">
    <source>
        <dbReference type="ARBA" id="ARBA00023136"/>
    </source>
</evidence>
<evidence type="ECO:0000256" key="1">
    <source>
        <dbReference type="ARBA" id="ARBA00004141"/>
    </source>
</evidence>
<comment type="subcellular location">
    <subcellularLocation>
        <location evidence="1 5">Membrane</location>
        <topology evidence="1 5">Multi-pass membrane protein</topology>
    </subcellularLocation>
</comment>
<keyword evidence="5" id="KW-0186">Copper</keyword>
<dbReference type="InterPro" id="IPR007274">
    <property type="entry name" value="Cop_transporter"/>
</dbReference>
<evidence type="ECO:0000256" key="2">
    <source>
        <dbReference type="ARBA" id="ARBA00022692"/>
    </source>
</evidence>
<keyword evidence="5" id="KW-0406">Ion transport</keyword>
<evidence type="ECO:0000313" key="7">
    <source>
        <dbReference type="EMBL" id="CAE6524162.1"/>
    </source>
</evidence>
<gene>
    <name evidence="7" type="ORF">RDB_LOCUS148814</name>
</gene>
<proteinExistence type="inferred from homology"/>
<accession>A0A8H3DF21</accession>
<dbReference type="Proteomes" id="UP000663831">
    <property type="component" value="Unassembled WGS sequence"/>
</dbReference>
<keyword evidence="5" id="KW-0813">Transport</keyword>